<dbReference type="EMBL" id="JACCFP010000001">
    <property type="protein sequence ID" value="NYI99999.1"/>
    <property type="molecule type" value="Genomic_DNA"/>
</dbReference>
<dbReference type="Proteomes" id="UP000530424">
    <property type="component" value="Unassembled WGS sequence"/>
</dbReference>
<evidence type="ECO:0000256" key="1">
    <source>
        <dbReference type="SAM" id="MobiDB-lite"/>
    </source>
</evidence>
<comment type="caution">
    <text evidence="2">The sequence shown here is derived from an EMBL/GenBank/DDBJ whole genome shotgun (WGS) entry which is preliminary data.</text>
</comment>
<evidence type="ECO:0000313" key="3">
    <source>
        <dbReference type="Proteomes" id="UP000530424"/>
    </source>
</evidence>
<proteinExistence type="predicted"/>
<accession>A0A853BVT9</accession>
<feature type="region of interest" description="Disordered" evidence="1">
    <location>
        <begin position="142"/>
        <end position="168"/>
    </location>
</feature>
<organism evidence="2 3">
    <name type="scientific">Nocardioides thalensis</name>
    <dbReference type="NCBI Taxonomy" id="1914755"/>
    <lineage>
        <taxon>Bacteria</taxon>
        <taxon>Bacillati</taxon>
        <taxon>Actinomycetota</taxon>
        <taxon>Actinomycetes</taxon>
        <taxon>Propionibacteriales</taxon>
        <taxon>Nocardioidaceae</taxon>
        <taxon>Nocardioides</taxon>
    </lineage>
</organism>
<gene>
    <name evidence="2" type="ORF">HNR19_000698</name>
</gene>
<dbReference type="AlphaFoldDB" id="A0A853BVT9"/>
<sequence>MGMFKDWKRMNDANNQYLASQGKRTGYFGQLADIPRNMNEAANNTEIGLKMVRHSQLVNGAGIPALVTIEGVWEVGNYANMSPVFRIQGRVEREDGVEPYGAVFDEVVADMSRGRMQPGAQLAVAVDPQNPTDMAINWIKTGQLPMPEGATPPPGSPGARQEPGASPS</sequence>
<keyword evidence="3" id="KW-1185">Reference proteome</keyword>
<dbReference type="RefSeq" id="WP_179666648.1">
    <property type="nucleotide sequence ID" value="NZ_JACCFP010000001.1"/>
</dbReference>
<protein>
    <submittedName>
        <fullName evidence="2">Uncharacterized protein</fullName>
    </submittedName>
</protein>
<reference evidence="2 3" key="1">
    <citation type="submission" date="2020-07" db="EMBL/GenBank/DDBJ databases">
        <title>Sequencing the genomes of 1000 actinobacteria strains.</title>
        <authorList>
            <person name="Klenk H.-P."/>
        </authorList>
    </citation>
    <scope>NUCLEOTIDE SEQUENCE [LARGE SCALE GENOMIC DNA]</scope>
    <source>
        <strain evidence="2 3">DSM 103833</strain>
    </source>
</reference>
<name>A0A853BVT9_9ACTN</name>
<evidence type="ECO:0000313" key="2">
    <source>
        <dbReference type="EMBL" id="NYI99999.1"/>
    </source>
</evidence>